<comment type="subcellular location">
    <subcellularLocation>
        <location evidence="1">Periplasm</location>
    </subcellularLocation>
</comment>
<dbReference type="GO" id="GO:0042597">
    <property type="term" value="C:periplasmic space"/>
    <property type="evidence" value="ECO:0007669"/>
    <property type="project" value="UniProtKB-SubCell"/>
</dbReference>
<feature type="domain" description="Ca3427-like PBP 2" evidence="4">
    <location>
        <begin position="105"/>
        <end position="179"/>
    </location>
</feature>
<sequence length="287" mass="31433">MSRPLRVGGVPEHFNLPWRLAVEDGAFAAAGLDVEWTEIGAGTGEMTRRLREDELDLAVVLTEGAVADILRHDASWIVKVFVSSPLTWGIHVAADGPLRRLADMRGKRVAISRHGSGSHLIAIVDAAARGWPTDDMSFVVIDDLDGARRALAAGQADVFLWEKHMTQPLVDSGEFRRLGVREVPWPAFVVAARREVLARDTGDIRKALDIVARYARNFRRRAGAAQQVAETYGIRPDSARAWLSEVRWSTGYRCPVAGLRRASTALAAQGVVDPGPFDQAGLWATLR</sequence>
<name>A0A5N0TEL1_9GAMM</name>
<evidence type="ECO:0000256" key="2">
    <source>
        <dbReference type="ARBA" id="ARBA00010742"/>
    </source>
</evidence>
<reference evidence="5 6" key="1">
    <citation type="submission" date="2019-09" db="EMBL/GenBank/DDBJ databases">
        <title>Wenzhouxiangella sp. Genome sequencing and assembly.</title>
        <authorList>
            <person name="Zhang R."/>
        </authorList>
    </citation>
    <scope>NUCLEOTIDE SEQUENCE [LARGE SCALE GENOMIC DNA]</scope>
    <source>
        <strain evidence="5 6">W260</strain>
    </source>
</reference>
<dbReference type="EMBL" id="VYXP01000002">
    <property type="protein sequence ID" value="KAA9133543.1"/>
    <property type="molecule type" value="Genomic_DNA"/>
</dbReference>
<dbReference type="RefSeq" id="WP_150863104.1">
    <property type="nucleotide sequence ID" value="NZ_VYXP01000002.1"/>
</dbReference>
<evidence type="ECO:0000259" key="4">
    <source>
        <dbReference type="Pfam" id="PF22384"/>
    </source>
</evidence>
<dbReference type="PANTHER" id="PTHR30024:SF47">
    <property type="entry name" value="TAURINE-BINDING PERIPLASMIC PROTEIN"/>
    <property type="match status" value="1"/>
</dbReference>
<accession>A0A5N0TEL1</accession>
<comment type="caution">
    <text evidence="5">The sequence shown here is derived from an EMBL/GenBank/DDBJ whole genome shotgun (WGS) entry which is preliminary data.</text>
</comment>
<evidence type="ECO:0000256" key="1">
    <source>
        <dbReference type="ARBA" id="ARBA00004418"/>
    </source>
</evidence>
<keyword evidence="6" id="KW-1185">Reference proteome</keyword>
<comment type="similarity">
    <text evidence="2">Belongs to the bacterial solute-binding protein SsuA/TauA family.</text>
</comment>
<evidence type="ECO:0000313" key="5">
    <source>
        <dbReference type="EMBL" id="KAA9133543.1"/>
    </source>
</evidence>
<organism evidence="5 6">
    <name type="scientific">Marinihelvus fidelis</name>
    <dbReference type="NCBI Taxonomy" id="2613842"/>
    <lineage>
        <taxon>Bacteria</taxon>
        <taxon>Pseudomonadati</taxon>
        <taxon>Pseudomonadota</taxon>
        <taxon>Gammaproteobacteria</taxon>
        <taxon>Chromatiales</taxon>
        <taxon>Wenzhouxiangellaceae</taxon>
        <taxon>Marinihelvus</taxon>
    </lineage>
</organism>
<keyword evidence="3" id="KW-0732">Signal</keyword>
<dbReference type="Proteomes" id="UP000325372">
    <property type="component" value="Unassembled WGS sequence"/>
</dbReference>
<dbReference type="Gene3D" id="3.40.190.10">
    <property type="entry name" value="Periplasmic binding protein-like II"/>
    <property type="match status" value="2"/>
</dbReference>
<protein>
    <submittedName>
        <fullName evidence="5">PhnD/SsuA/transferrin family substrate-binding protein</fullName>
    </submittedName>
</protein>
<proteinExistence type="inferred from homology"/>
<dbReference type="AlphaFoldDB" id="A0A5N0TEL1"/>
<dbReference type="Pfam" id="PF22384">
    <property type="entry name" value="PBP2_Ca3427_like"/>
    <property type="match status" value="1"/>
</dbReference>
<evidence type="ECO:0000313" key="6">
    <source>
        <dbReference type="Proteomes" id="UP000325372"/>
    </source>
</evidence>
<dbReference type="PANTHER" id="PTHR30024">
    <property type="entry name" value="ALIPHATIC SULFONATES-BINDING PROTEIN-RELATED"/>
    <property type="match status" value="1"/>
</dbReference>
<dbReference type="SUPFAM" id="SSF53850">
    <property type="entry name" value="Periplasmic binding protein-like II"/>
    <property type="match status" value="1"/>
</dbReference>
<gene>
    <name evidence="5" type="ORF">F3N42_04125</name>
</gene>
<dbReference type="InterPro" id="IPR054364">
    <property type="entry name" value="Ca3427-like_PBP2"/>
</dbReference>
<evidence type="ECO:0000256" key="3">
    <source>
        <dbReference type="ARBA" id="ARBA00022729"/>
    </source>
</evidence>